<feature type="compositionally biased region" description="Basic and acidic residues" evidence="5">
    <location>
        <begin position="115"/>
        <end position="128"/>
    </location>
</feature>
<dbReference type="PANTHER" id="PTHR45875">
    <property type="entry name" value="METHYLTRANSFERASE N6AMT1"/>
    <property type="match status" value="1"/>
</dbReference>
<dbReference type="InterPro" id="IPR055487">
    <property type="entry name" value="DUF7059"/>
</dbReference>
<reference evidence="9" key="1">
    <citation type="submission" date="2024-05" db="EMBL/GenBank/DDBJ databases">
        <authorList>
            <person name="Cai S.Y."/>
            <person name="Jin L.M."/>
            <person name="Li H.R."/>
        </authorList>
    </citation>
    <scope>NUCLEOTIDE SEQUENCE</scope>
    <source>
        <strain evidence="9">A5-74</strain>
    </source>
</reference>
<comment type="similarity">
    <text evidence="1">Belongs to the eukaryotic/archaeal PrmC-related family.</text>
</comment>
<dbReference type="GO" id="GO:0032259">
    <property type="term" value="P:methylation"/>
    <property type="evidence" value="ECO:0007669"/>
    <property type="project" value="UniProtKB-KW"/>
</dbReference>
<protein>
    <submittedName>
        <fullName evidence="9">Methyltransferase</fullName>
    </submittedName>
</protein>
<evidence type="ECO:0000256" key="2">
    <source>
        <dbReference type="ARBA" id="ARBA00022603"/>
    </source>
</evidence>
<evidence type="ECO:0000256" key="1">
    <source>
        <dbReference type="ARBA" id="ARBA00006149"/>
    </source>
</evidence>
<dbReference type="AlphaFoldDB" id="A0AAU8DJY1"/>
<evidence type="ECO:0000313" key="9">
    <source>
        <dbReference type="EMBL" id="XCG62409.1"/>
    </source>
</evidence>
<dbReference type="InterPro" id="IPR029063">
    <property type="entry name" value="SAM-dependent_MTases_sf"/>
</dbReference>
<feature type="domain" description="Methyltransferase small" evidence="6">
    <location>
        <begin position="157"/>
        <end position="287"/>
    </location>
</feature>
<dbReference type="InterPro" id="IPR002052">
    <property type="entry name" value="DNA_methylase_N6_adenine_CS"/>
</dbReference>
<dbReference type="GO" id="GO:0008170">
    <property type="term" value="F:N-methyltransferase activity"/>
    <property type="evidence" value="ECO:0007669"/>
    <property type="project" value="UniProtKB-ARBA"/>
</dbReference>
<dbReference type="PROSITE" id="PS00092">
    <property type="entry name" value="N6_MTASE"/>
    <property type="match status" value="1"/>
</dbReference>
<evidence type="ECO:0000256" key="4">
    <source>
        <dbReference type="ARBA" id="ARBA00022691"/>
    </source>
</evidence>
<dbReference type="GO" id="GO:0008276">
    <property type="term" value="F:protein methyltransferase activity"/>
    <property type="evidence" value="ECO:0007669"/>
    <property type="project" value="TreeGrafter"/>
</dbReference>
<dbReference type="EMBL" id="CP159218">
    <property type="protein sequence ID" value="XCG62409.1"/>
    <property type="molecule type" value="Genomic_DNA"/>
</dbReference>
<feature type="domain" description="DUF7782" evidence="8">
    <location>
        <begin position="396"/>
        <end position="510"/>
    </location>
</feature>
<evidence type="ECO:0000259" key="6">
    <source>
        <dbReference type="Pfam" id="PF05175"/>
    </source>
</evidence>
<dbReference type="InterPro" id="IPR056684">
    <property type="entry name" value="DUF7782"/>
</dbReference>
<evidence type="ECO:0000259" key="8">
    <source>
        <dbReference type="Pfam" id="PF25004"/>
    </source>
</evidence>
<dbReference type="GO" id="GO:0008757">
    <property type="term" value="F:S-adenosylmethionine-dependent methyltransferase activity"/>
    <property type="evidence" value="ECO:0007669"/>
    <property type="project" value="TreeGrafter"/>
</dbReference>
<accession>A0AAU8DJY1</accession>
<proteinExistence type="inferred from homology"/>
<dbReference type="InterPro" id="IPR007848">
    <property type="entry name" value="Small_mtfrase_dom"/>
</dbReference>
<dbReference type="GO" id="GO:0003676">
    <property type="term" value="F:nucleic acid binding"/>
    <property type="evidence" value="ECO:0007669"/>
    <property type="project" value="InterPro"/>
</dbReference>
<keyword evidence="3" id="KW-0808">Transferase</keyword>
<dbReference type="SUPFAM" id="SSF53335">
    <property type="entry name" value="S-adenosyl-L-methionine-dependent methyltransferases"/>
    <property type="match status" value="1"/>
</dbReference>
<dbReference type="PANTHER" id="PTHR45875:SF1">
    <property type="entry name" value="METHYLTRANSFERASE N6AMT1"/>
    <property type="match status" value="1"/>
</dbReference>
<sequence>MPETSQHAALPLTDLVVVDALGDDLRAAGFDATGVPDLLGGPAERALGRGEFWPALRVATAADSPLAVLVRLFLLGTTESISDAASALPRTGIERASAAGVLEQDGAGVRAALDIRPHSDDSSTRTDHQGYLVISDPDSDTREGPVRHEHVLGIGQASLSLARAIIRRPVERVLDIGTGCGIQALHLDHHSTAIVATDTNPRALALAAATARINGMEWDLRQGSLFEPVAGEQFDLIVSNPPFVIGSGEQQYIYRDSGMVGDAICAELVRGAAAHLRPGGVMQLLANWMVLDGTDWRDRVSGWLVGSGLDAWVVQRELADPTEYVSLWLQDAGEDAHATAVRGNSWLDWFAEQRVVGIGMGSITLRRKDSGDDGPVDVVLDEITGVGEEVTGIEAEAFLTRRRWLNRTSQEQLLATAFRLDPAVVLHERSLPGDEGFVPVLRMLVRSQGPGATLQVDDWGRALLAGCTGLAPLRLVIEILATAHDVDEQALTAAVLPSIAVAVERGILLPVEP</sequence>
<dbReference type="RefSeq" id="WP_353648024.1">
    <property type="nucleotide sequence ID" value="NZ_CP159218.1"/>
</dbReference>
<organism evidence="9">
    <name type="scientific">Nakamurella sp. A5-74</name>
    <dbReference type="NCBI Taxonomy" id="3158264"/>
    <lineage>
        <taxon>Bacteria</taxon>
        <taxon>Bacillati</taxon>
        <taxon>Actinomycetota</taxon>
        <taxon>Actinomycetes</taxon>
        <taxon>Nakamurellales</taxon>
        <taxon>Nakamurellaceae</taxon>
        <taxon>Nakamurella</taxon>
    </lineage>
</organism>
<dbReference type="InterPro" id="IPR052190">
    <property type="entry name" value="Euk-Arch_PrmC-MTase"/>
</dbReference>
<dbReference type="CDD" id="cd02440">
    <property type="entry name" value="AdoMet_MTases"/>
    <property type="match status" value="1"/>
</dbReference>
<dbReference type="GO" id="GO:0035657">
    <property type="term" value="C:eRF1 methyltransferase complex"/>
    <property type="evidence" value="ECO:0007669"/>
    <property type="project" value="TreeGrafter"/>
</dbReference>
<dbReference type="Pfam" id="PF05175">
    <property type="entry name" value="MTS"/>
    <property type="match status" value="1"/>
</dbReference>
<evidence type="ECO:0000256" key="5">
    <source>
        <dbReference type="SAM" id="MobiDB-lite"/>
    </source>
</evidence>
<name>A0AAU8DJY1_9ACTN</name>
<feature type="domain" description="DUF7059" evidence="7">
    <location>
        <begin position="27"/>
        <end position="112"/>
    </location>
</feature>
<dbReference type="Pfam" id="PF25004">
    <property type="entry name" value="DUF7782"/>
    <property type="match status" value="1"/>
</dbReference>
<dbReference type="Pfam" id="PF23186">
    <property type="entry name" value="DUF7059"/>
    <property type="match status" value="1"/>
</dbReference>
<keyword evidence="4" id="KW-0949">S-adenosyl-L-methionine</keyword>
<dbReference type="Gene3D" id="3.40.50.150">
    <property type="entry name" value="Vaccinia Virus protein VP39"/>
    <property type="match status" value="1"/>
</dbReference>
<gene>
    <name evidence="9" type="ORF">ABLG96_14250</name>
</gene>
<keyword evidence="2 9" id="KW-0489">Methyltransferase</keyword>
<evidence type="ECO:0000256" key="3">
    <source>
        <dbReference type="ARBA" id="ARBA00022679"/>
    </source>
</evidence>
<feature type="region of interest" description="Disordered" evidence="5">
    <location>
        <begin position="115"/>
        <end position="145"/>
    </location>
</feature>
<evidence type="ECO:0000259" key="7">
    <source>
        <dbReference type="Pfam" id="PF23186"/>
    </source>
</evidence>